<keyword evidence="1" id="KW-0472">Membrane</keyword>
<evidence type="ECO:0000256" key="1">
    <source>
        <dbReference type="SAM" id="Phobius"/>
    </source>
</evidence>
<evidence type="ECO:0000313" key="3">
    <source>
        <dbReference type="Proteomes" id="UP000321570"/>
    </source>
</evidence>
<keyword evidence="3" id="KW-1185">Reference proteome</keyword>
<accession>A0A564YQC9</accession>
<protein>
    <submittedName>
        <fullName evidence="2">Uncharacterized protein</fullName>
    </submittedName>
</protein>
<dbReference type="EMBL" id="CABIJS010000333">
    <property type="protein sequence ID" value="VUZ49502.1"/>
    <property type="molecule type" value="Genomic_DNA"/>
</dbReference>
<dbReference type="Proteomes" id="UP000321570">
    <property type="component" value="Unassembled WGS sequence"/>
</dbReference>
<feature type="non-terminal residue" evidence="2">
    <location>
        <position position="1"/>
    </location>
</feature>
<proteinExistence type="predicted"/>
<keyword evidence="1" id="KW-0812">Transmembrane</keyword>
<keyword evidence="1" id="KW-1133">Transmembrane helix</keyword>
<dbReference type="AlphaFoldDB" id="A0A564YQC9"/>
<evidence type="ECO:0000313" key="2">
    <source>
        <dbReference type="EMBL" id="VUZ49502.1"/>
    </source>
</evidence>
<feature type="transmembrane region" description="Helical" evidence="1">
    <location>
        <begin position="143"/>
        <end position="167"/>
    </location>
</feature>
<organism evidence="2 3">
    <name type="scientific">Hymenolepis diminuta</name>
    <name type="common">Rat tapeworm</name>
    <dbReference type="NCBI Taxonomy" id="6216"/>
    <lineage>
        <taxon>Eukaryota</taxon>
        <taxon>Metazoa</taxon>
        <taxon>Spiralia</taxon>
        <taxon>Lophotrochozoa</taxon>
        <taxon>Platyhelminthes</taxon>
        <taxon>Cestoda</taxon>
        <taxon>Eucestoda</taxon>
        <taxon>Cyclophyllidea</taxon>
        <taxon>Hymenolepididae</taxon>
        <taxon>Hymenolepis</taxon>
    </lineage>
</organism>
<name>A0A564YQC9_HYMDI</name>
<gene>
    <name evidence="2" type="ORF">WMSIL1_LOCUS8841</name>
</gene>
<reference evidence="2 3" key="1">
    <citation type="submission" date="2019-07" db="EMBL/GenBank/DDBJ databases">
        <authorList>
            <person name="Jastrzebski P J."/>
            <person name="Paukszto L."/>
            <person name="Jastrzebski P J."/>
        </authorList>
    </citation>
    <scope>NUCLEOTIDE SEQUENCE [LARGE SCALE GENOMIC DNA]</scope>
    <source>
        <strain evidence="2 3">WMS-il1</strain>
    </source>
</reference>
<sequence length="177" mass="20077">ANFIIIPSPPEQVSETKVAFTIDSGEWITCIASGNPPPTVTLDAYPIRRGALAEAMRLGLEGIEHWRDYSRAQPDWPSAPLKNDTGSMMLVLRETNDPPDITYFGVCRGTNRVNKTDQTTHKAFIFQIRDIRGFTSSSSFNHFLIVAFIISLLVFVLGTFIHEILVLRHRYRRLKEE</sequence>